<dbReference type="Pfam" id="PF07731">
    <property type="entry name" value="Cu-oxidase_2"/>
    <property type="match status" value="1"/>
</dbReference>
<dbReference type="Gene3D" id="2.60.40.420">
    <property type="entry name" value="Cupredoxins - blue copper proteins"/>
    <property type="match status" value="3"/>
</dbReference>
<dbReference type="KEGG" id="sur:STAUR_6102"/>
<protein>
    <submittedName>
        <fullName evidence="5 6">Multicopper oxidase</fullName>
    </submittedName>
</protein>
<dbReference type="GO" id="GO:0016491">
    <property type="term" value="F:oxidoreductase activity"/>
    <property type="evidence" value="ECO:0007669"/>
    <property type="project" value="UniProtKB-KW"/>
</dbReference>
<evidence type="ECO:0000256" key="2">
    <source>
        <dbReference type="ARBA" id="ARBA00023002"/>
    </source>
</evidence>
<evidence type="ECO:0000313" key="7">
    <source>
        <dbReference type="Proteomes" id="UP000001351"/>
    </source>
</evidence>
<feature type="domain" description="Plastocyanin-like" evidence="4">
    <location>
        <begin position="138"/>
        <end position="206"/>
    </location>
</feature>
<dbReference type="CDD" id="cd13900">
    <property type="entry name" value="CuRO_3_Tth-MCO_like"/>
    <property type="match status" value="1"/>
</dbReference>
<evidence type="ECO:0000313" key="5">
    <source>
        <dbReference type="EMBL" id="ADO73859.1"/>
    </source>
</evidence>
<accession>Q08U34</accession>
<reference evidence="5 7" key="2">
    <citation type="journal article" date="2011" name="Mol. Biol. Evol.">
        <title>Comparative genomic analysis of fruiting body formation in Myxococcales.</title>
        <authorList>
            <person name="Huntley S."/>
            <person name="Hamann N."/>
            <person name="Wegener-Feldbrugge S."/>
            <person name="Treuner-Lange A."/>
            <person name="Kube M."/>
            <person name="Reinhardt R."/>
            <person name="Klages S."/>
            <person name="Muller R."/>
            <person name="Ronning C.M."/>
            <person name="Nierman W.C."/>
            <person name="Sogaard-Andersen L."/>
        </authorList>
    </citation>
    <scope>NUCLEOTIDE SEQUENCE [LARGE SCALE GENOMIC DNA]</scope>
    <source>
        <strain evidence="5 7">DW4/3-1</strain>
    </source>
</reference>
<evidence type="ECO:0000259" key="4">
    <source>
        <dbReference type="Pfam" id="PF07732"/>
    </source>
</evidence>
<dbReference type="Proteomes" id="UP000001351">
    <property type="component" value="Chromosome"/>
</dbReference>
<keyword evidence="1" id="KW-0479">Metal-binding</keyword>
<sequence>MSLTPRRTERAGIRWLSSFSGREPHSREPVLLWSVRASVLCVGLLAASGAGAASVPNQDVSLELAVKYASNRICRTLEQGRCTEVDTVKLRSYNGQLVGPTIEARPGDTLRILLDNQLPPEPPRGMSDPNVPHGFNVTNLHTHGLHVSPEGNADNVMLAIEPGQKFEYEIKIPSDHPAGTFWYHAHKHGAVAIQVASGMAGALIIRGGVDEIPAIRAAREKIFVFQQIPYAMVNDPYVPGTQANMVEDFDASFAEGRWSASGRRTTINGVVEPVIKMRPGEVQRWRLIHAGVRESLRIKLVREKEPQSVIEHYQIAHDGLTSGRLDQVTETEMHPGYREDVLVRAGSRPEVYLLIDEASAAEDSITGQAEPRKVLARIEVEGSYSSMPLPEVSALAQHVPFKPILNEEITGTQEARFSVDVQSRPIKFFINGKAFNPDAPPRKLRLEAVEEWIVSAAQAGGHIFHVHVNPFQAITADGKVLWRDTLFVKANETVRLRSRYRRYIGRFVTHCHILDHEDMGMMEILEIVHPGSSMHGSHH</sequence>
<dbReference type="InterPro" id="IPR008972">
    <property type="entry name" value="Cupredoxin"/>
</dbReference>
<evidence type="ECO:0000313" key="8">
    <source>
        <dbReference type="Proteomes" id="UP000032702"/>
    </source>
</evidence>
<dbReference type="PANTHER" id="PTHR11709:SF518">
    <property type="entry name" value="MULTICOPPER OXIDASE"/>
    <property type="match status" value="1"/>
</dbReference>
<dbReference type="InterPro" id="IPR002355">
    <property type="entry name" value="Cu_oxidase_Cu_BS"/>
</dbReference>
<evidence type="ECO:0000259" key="3">
    <source>
        <dbReference type="Pfam" id="PF07731"/>
    </source>
</evidence>
<dbReference type="EMBL" id="AAMD01000135">
    <property type="protein sequence ID" value="EAU64005.1"/>
    <property type="molecule type" value="Genomic_DNA"/>
</dbReference>
<gene>
    <name evidence="5" type="ordered locus">STAUR_6102</name>
    <name evidence="6" type="ORF">STIAU_6274</name>
</gene>
<dbReference type="CDD" id="cd13853">
    <property type="entry name" value="CuRO_1_Tth-MCO_like"/>
    <property type="match status" value="1"/>
</dbReference>
<dbReference type="InterPro" id="IPR011707">
    <property type="entry name" value="Cu-oxidase-like_N"/>
</dbReference>
<keyword evidence="7" id="KW-1185">Reference proteome</keyword>
<evidence type="ECO:0000313" key="6">
    <source>
        <dbReference type="EMBL" id="EAU64005.1"/>
    </source>
</evidence>
<dbReference type="EMBL" id="CP002271">
    <property type="protein sequence ID" value="ADO73859.1"/>
    <property type="molecule type" value="Genomic_DNA"/>
</dbReference>
<dbReference type="Proteomes" id="UP000032702">
    <property type="component" value="Unassembled WGS sequence"/>
</dbReference>
<dbReference type="InterPro" id="IPR045087">
    <property type="entry name" value="Cu-oxidase_fam"/>
</dbReference>
<reference evidence="6 8" key="1">
    <citation type="submission" date="2006-04" db="EMBL/GenBank/DDBJ databases">
        <authorList>
            <person name="Nierman W.C."/>
        </authorList>
    </citation>
    <scope>NUCLEOTIDE SEQUENCE [LARGE SCALE GENOMIC DNA]</scope>
    <source>
        <strain evidence="6 8">DW4/3-1</strain>
    </source>
</reference>
<dbReference type="SUPFAM" id="SSF49503">
    <property type="entry name" value="Cupredoxins"/>
    <property type="match status" value="3"/>
</dbReference>
<dbReference type="eggNOG" id="COG2132">
    <property type="taxonomic scope" value="Bacteria"/>
</dbReference>
<dbReference type="InterPro" id="IPR011706">
    <property type="entry name" value="Cu-oxidase_C"/>
</dbReference>
<dbReference type="AlphaFoldDB" id="Q08U34"/>
<proteinExistence type="predicted"/>
<dbReference type="PROSITE" id="PS00080">
    <property type="entry name" value="MULTICOPPER_OXIDASE2"/>
    <property type="match status" value="1"/>
</dbReference>
<dbReference type="PANTHER" id="PTHR11709">
    <property type="entry name" value="MULTI-COPPER OXIDASE"/>
    <property type="match status" value="1"/>
</dbReference>
<dbReference type="OrthoDB" id="9757546at2"/>
<organism evidence="6 8">
    <name type="scientific">Stigmatella aurantiaca (strain DW4/3-1)</name>
    <dbReference type="NCBI Taxonomy" id="378806"/>
    <lineage>
        <taxon>Bacteria</taxon>
        <taxon>Pseudomonadati</taxon>
        <taxon>Myxococcota</taxon>
        <taxon>Myxococcia</taxon>
        <taxon>Myxococcales</taxon>
        <taxon>Cystobacterineae</taxon>
        <taxon>Archangiaceae</taxon>
        <taxon>Stigmatella</taxon>
    </lineage>
</organism>
<dbReference type="Pfam" id="PF07732">
    <property type="entry name" value="Cu-oxidase_3"/>
    <property type="match status" value="1"/>
</dbReference>
<dbReference type="STRING" id="378806.STAUR_6102"/>
<evidence type="ECO:0000256" key="1">
    <source>
        <dbReference type="ARBA" id="ARBA00022723"/>
    </source>
</evidence>
<keyword evidence="2" id="KW-0560">Oxidoreductase</keyword>
<dbReference type="HOGENOM" id="CLU_009100_3_1_7"/>
<feature type="domain" description="Plastocyanin-like" evidence="3">
    <location>
        <begin position="409"/>
        <end position="522"/>
    </location>
</feature>
<name>Q08U34_STIAD</name>
<dbReference type="GO" id="GO:0005507">
    <property type="term" value="F:copper ion binding"/>
    <property type="evidence" value="ECO:0007669"/>
    <property type="project" value="InterPro"/>
</dbReference>